<keyword evidence="2" id="KW-1185">Reference proteome</keyword>
<comment type="caution">
    <text evidence="1">The sequence shown here is derived from an EMBL/GenBank/DDBJ whole genome shotgun (WGS) entry which is preliminary data.</text>
</comment>
<gene>
    <name evidence="1" type="ORF">C2G38_2046759</name>
</gene>
<dbReference type="OrthoDB" id="2489742at2759"/>
<reference evidence="1 2" key="1">
    <citation type="submission" date="2018-06" db="EMBL/GenBank/DDBJ databases">
        <title>Comparative genomics reveals the genomic features of Rhizophagus irregularis, R. cerebriforme, R. diaphanum and Gigaspora rosea, and their symbiotic lifestyle signature.</title>
        <authorList>
            <person name="Morin E."/>
            <person name="San Clemente H."/>
            <person name="Chen E.C.H."/>
            <person name="De La Providencia I."/>
            <person name="Hainaut M."/>
            <person name="Kuo A."/>
            <person name="Kohler A."/>
            <person name="Murat C."/>
            <person name="Tang N."/>
            <person name="Roy S."/>
            <person name="Loubradou J."/>
            <person name="Henrissat B."/>
            <person name="Grigoriev I.V."/>
            <person name="Corradi N."/>
            <person name="Roux C."/>
            <person name="Martin F.M."/>
        </authorList>
    </citation>
    <scope>NUCLEOTIDE SEQUENCE [LARGE SCALE GENOMIC DNA]</scope>
    <source>
        <strain evidence="1 2">DAOM 194757</strain>
    </source>
</reference>
<accession>A0A397U876</accession>
<dbReference type="AlphaFoldDB" id="A0A397U876"/>
<name>A0A397U876_9GLOM</name>
<sequence length="148" mass="16883">MVTPIMCINTKVVKYGIARITAEKDLERTKRKHGTRQRINLELYEVINSLKEIKPEERDEETYVYMMNVSNESLLLIPEELMPLNSEEEHTTDKNDNQLDANTTSMMIFELVAKGAQRASLDVNSIQQSGLSATIIEVLIALINEMIL</sequence>
<evidence type="ECO:0000313" key="2">
    <source>
        <dbReference type="Proteomes" id="UP000266673"/>
    </source>
</evidence>
<evidence type="ECO:0000313" key="1">
    <source>
        <dbReference type="EMBL" id="RIB06472.1"/>
    </source>
</evidence>
<dbReference type="Proteomes" id="UP000266673">
    <property type="component" value="Unassembled WGS sequence"/>
</dbReference>
<dbReference type="EMBL" id="QKWP01001808">
    <property type="protein sequence ID" value="RIB06472.1"/>
    <property type="molecule type" value="Genomic_DNA"/>
</dbReference>
<proteinExistence type="predicted"/>
<protein>
    <submittedName>
        <fullName evidence="1">Uncharacterized protein</fullName>
    </submittedName>
</protein>
<organism evidence="1 2">
    <name type="scientific">Gigaspora rosea</name>
    <dbReference type="NCBI Taxonomy" id="44941"/>
    <lineage>
        <taxon>Eukaryota</taxon>
        <taxon>Fungi</taxon>
        <taxon>Fungi incertae sedis</taxon>
        <taxon>Mucoromycota</taxon>
        <taxon>Glomeromycotina</taxon>
        <taxon>Glomeromycetes</taxon>
        <taxon>Diversisporales</taxon>
        <taxon>Gigasporaceae</taxon>
        <taxon>Gigaspora</taxon>
    </lineage>
</organism>